<gene>
    <name evidence="7" type="primary">puuP</name>
    <name evidence="7" type="ORF">JGUZn3_08620</name>
</gene>
<dbReference type="GO" id="GO:0016020">
    <property type="term" value="C:membrane"/>
    <property type="evidence" value="ECO:0007669"/>
    <property type="project" value="UniProtKB-SubCell"/>
</dbReference>
<dbReference type="InterPro" id="IPR004841">
    <property type="entry name" value="AA-permease/SLC12A_dom"/>
</dbReference>
<comment type="subcellular location">
    <subcellularLocation>
        <location evidence="1">Membrane</location>
        <topology evidence="1">Multi-pass membrane protein</topology>
    </subcellularLocation>
</comment>
<dbReference type="PROSITE" id="PS51257">
    <property type="entry name" value="PROKAR_LIPOPROTEIN"/>
    <property type="match status" value="1"/>
</dbReference>
<keyword evidence="2 5" id="KW-0812">Transmembrane</keyword>
<accession>A0A7H1NQN4</accession>
<organism evidence="7 8">
    <name type="scientific">Entomobacter blattae</name>
    <dbReference type="NCBI Taxonomy" id="2762277"/>
    <lineage>
        <taxon>Bacteria</taxon>
        <taxon>Pseudomonadati</taxon>
        <taxon>Pseudomonadota</taxon>
        <taxon>Alphaproteobacteria</taxon>
        <taxon>Acetobacterales</taxon>
        <taxon>Acetobacteraceae</taxon>
        <taxon>Entomobacter</taxon>
    </lineage>
</organism>
<proteinExistence type="predicted"/>
<dbReference type="EMBL" id="CP060244">
    <property type="protein sequence ID" value="QNT78094.1"/>
    <property type="molecule type" value="Genomic_DNA"/>
</dbReference>
<evidence type="ECO:0000259" key="6">
    <source>
        <dbReference type="Pfam" id="PF00324"/>
    </source>
</evidence>
<evidence type="ECO:0000256" key="2">
    <source>
        <dbReference type="ARBA" id="ARBA00022692"/>
    </source>
</evidence>
<keyword evidence="8" id="KW-1185">Reference proteome</keyword>
<reference evidence="7 8" key="1">
    <citation type="submission" date="2020-08" db="EMBL/GenBank/DDBJ databases">
        <title>Complete genome sequence of Entomobacter blattae G55GP.</title>
        <authorList>
            <person name="Poehlein A."/>
            <person name="Guzman J."/>
            <person name="Daniel R."/>
            <person name="Vilcinskas A."/>
        </authorList>
    </citation>
    <scope>NUCLEOTIDE SEQUENCE [LARGE SCALE GENOMIC DNA]</scope>
    <source>
        <strain evidence="7 8">G55GP</strain>
    </source>
</reference>
<feature type="transmembrane region" description="Helical" evidence="5">
    <location>
        <begin position="419"/>
        <end position="441"/>
    </location>
</feature>
<evidence type="ECO:0000313" key="7">
    <source>
        <dbReference type="EMBL" id="QNT78094.1"/>
    </source>
</evidence>
<evidence type="ECO:0000256" key="4">
    <source>
        <dbReference type="ARBA" id="ARBA00023136"/>
    </source>
</evidence>
<evidence type="ECO:0000256" key="5">
    <source>
        <dbReference type="SAM" id="Phobius"/>
    </source>
</evidence>
<feature type="transmembrane region" description="Helical" evidence="5">
    <location>
        <begin position="238"/>
        <end position="261"/>
    </location>
</feature>
<protein>
    <submittedName>
        <fullName evidence="7">Putrescine importer PuuP</fullName>
    </submittedName>
</protein>
<feature type="transmembrane region" description="Helical" evidence="5">
    <location>
        <begin position="362"/>
        <end position="381"/>
    </location>
</feature>
<feature type="transmembrane region" description="Helical" evidence="5">
    <location>
        <begin position="288"/>
        <end position="315"/>
    </location>
</feature>
<dbReference type="InterPro" id="IPR050367">
    <property type="entry name" value="APC_superfamily"/>
</dbReference>
<dbReference type="KEGG" id="ebla:JGUZn3_08620"/>
<keyword evidence="4 5" id="KW-0472">Membrane</keyword>
<dbReference type="Gene3D" id="1.20.1740.10">
    <property type="entry name" value="Amino acid/polyamine transporter I"/>
    <property type="match status" value="1"/>
</dbReference>
<dbReference type="PANTHER" id="PTHR42770:SF8">
    <property type="entry name" value="PUTRESCINE IMPORTER PUUP"/>
    <property type="match status" value="1"/>
</dbReference>
<dbReference type="Pfam" id="PF00324">
    <property type="entry name" value="AA_permease"/>
    <property type="match status" value="1"/>
</dbReference>
<feature type="transmembrane region" description="Helical" evidence="5">
    <location>
        <begin position="21"/>
        <end position="41"/>
    </location>
</feature>
<dbReference type="AlphaFoldDB" id="A0A7H1NQN4"/>
<feature type="transmembrane region" description="Helical" evidence="5">
    <location>
        <begin position="127"/>
        <end position="147"/>
    </location>
</feature>
<feature type="transmembrane region" description="Helical" evidence="5">
    <location>
        <begin position="393"/>
        <end position="413"/>
    </location>
</feature>
<feature type="domain" description="Amino acid permease/ SLC12A" evidence="6">
    <location>
        <begin position="45"/>
        <end position="429"/>
    </location>
</feature>
<keyword evidence="3 5" id="KW-1133">Transmembrane helix</keyword>
<sequence>MLAKIQSVNTSGSLGKKERRPLTVFSLVTIGVACLTPLTVFDTFGIISRITHGHVPLAYLLATACILLTAISYGQMARLFPHAGSAYGYVSQVCGSRIGFFVGWATLLDYIMLPLINVLLESIYLHALFPALSQWIWIIGMAFLITLINMFPIGYLTKISFLLAYTPLVFMALFILLVMQKTGQTHTLWTIAPLWNGSFSLLPVIGGAAVVVFSFLGFDALTTMTSEVGNPARDIPRAIVITVCVGGAIFFCASWFIQLYYPDNSQFKHPTQAMPEIVLYVGGRLFQSFFLCGIFFNCIASSIASHAATARLVYIMSQDHIFPIRPLSYLHPRYKTPMWCVGLVGISSLGGMFFSLDVAVSLISFGALVAFTAVNFSVLMRMGIERKGKKGKIWVYTALFPLLGIVSLLFLWSNIERNAFILGLVWSGIGCVWMAALWCWARFLPSR</sequence>
<dbReference type="GO" id="GO:0055085">
    <property type="term" value="P:transmembrane transport"/>
    <property type="evidence" value="ECO:0007669"/>
    <property type="project" value="InterPro"/>
</dbReference>
<dbReference type="Proteomes" id="UP000516349">
    <property type="component" value="Chromosome"/>
</dbReference>
<feature type="transmembrane region" description="Helical" evidence="5">
    <location>
        <begin position="53"/>
        <end position="74"/>
    </location>
</feature>
<feature type="transmembrane region" description="Helical" evidence="5">
    <location>
        <begin position="159"/>
        <end position="179"/>
    </location>
</feature>
<evidence type="ECO:0000256" key="1">
    <source>
        <dbReference type="ARBA" id="ARBA00004141"/>
    </source>
</evidence>
<name>A0A7H1NQN4_9PROT</name>
<evidence type="ECO:0000256" key="3">
    <source>
        <dbReference type="ARBA" id="ARBA00022989"/>
    </source>
</evidence>
<dbReference type="PIRSF" id="PIRSF006060">
    <property type="entry name" value="AA_transporter"/>
    <property type="match status" value="1"/>
</dbReference>
<feature type="transmembrane region" description="Helical" evidence="5">
    <location>
        <begin position="336"/>
        <end position="356"/>
    </location>
</feature>
<evidence type="ECO:0000313" key="8">
    <source>
        <dbReference type="Proteomes" id="UP000516349"/>
    </source>
</evidence>
<feature type="transmembrane region" description="Helical" evidence="5">
    <location>
        <begin position="199"/>
        <end position="218"/>
    </location>
</feature>
<dbReference type="PANTHER" id="PTHR42770">
    <property type="entry name" value="AMINO ACID TRANSPORTER-RELATED"/>
    <property type="match status" value="1"/>
</dbReference>